<dbReference type="InterPro" id="IPR005123">
    <property type="entry name" value="Oxoglu/Fe-dep_dioxygenase_dom"/>
</dbReference>
<dbReference type="Proteomes" id="UP000279259">
    <property type="component" value="Unassembled WGS sequence"/>
</dbReference>
<dbReference type="Pfam" id="PF03171">
    <property type="entry name" value="2OG-FeII_Oxy"/>
    <property type="match status" value="1"/>
</dbReference>
<dbReference type="GO" id="GO:0046872">
    <property type="term" value="F:metal ion binding"/>
    <property type="evidence" value="ECO:0007669"/>
    <property type="project" value="UniProtKB-KW"/>
</dbReference>
<comment type="similarity">
    <text evidence="1">Belongs to the iron/ascorbate-dependent oxidoreductase family.</text>
</comment>
<dbReference type="AlphaFoldDB" id="A0A427YN63"/>
<evidence type="ECO:0000313" key="4">
    <source>
        <dbReference type="Proteomes" id="UP000279259"/>
    </source>
</evidence>
<organism evidence="3 4">
    <name type="scientific">Saitozyma podzolica</name>
    <dbReference type="NCBI Taxonomy" id="1890683"/>
    <lineage>
        <taxon>Eukaryota</taxon>
        <taxon>Fungi</taxon>
        <taxon>Dikarya</taxon>
        <taxon>Basidiomycota</taxon>
        <taxon>Agaricomycotina</taxon>
        <taxon>Tremellomycetes</taxon>
        <taxon>Tremellales</taxon>
        <taxon>Trimorphomycetaceae</taxon>
        <taxon>Saitozyma</taxon>
    </lineage>
</organism>
<keyword evidence="1" id="KW-0560">Oxidoreductase</keyword>
<dbReference type="OrthoDB" id="288590at2759"/>
<proteinExistence type="inferred from homology"/>
<evidence type="ECO:0000313" key="3">
    <source>
        <dbReference type="EMBL" id="RSH92515.1"/>
    </source>
</evidence>
<evidence type="ECO:0000256" key="1">
    <source>
        <dbReference type="RuleBase" id="RU003682"/>
    </source>
</evidence>
<keyword evidence="1" id="KW-0408">Iron</keyword>
<comment type="caution">
    <text evidence="3">The sequence shown here is derived from an EMBL/GenBank/DDBJ whole genome shotgun (WGS) entry which is preliminary data.</text>
</comment>
<feature type="domain" description="Fe2OG dioxygenase" evidence="2">
    <location>
        <begin position="228"/>
        <end position="333"/>
    </location>
</feature>
<dbReference type="InterPro" id="IPR027443">
    <property type="entry name" value="IPNS-like_sf"/>
</dbReference>
<name>A0A427YN63_9TREE</name>
<keyword evidence="1" id="KW-0479">Metal-binding</keyword>
<dbReference type="Gene3D" id="2.60.120.330">
    <property type="entry name" value="B-lactam Antibiotic, Isopenicillin N Synthase, Chain"/>
    <property type="match status" value="1"/>
</dbReference>
<dbReference type="InterPro" id="IPR050231">
    <property type="entry name" value="Iron_ascorbate_oxido_reductase"/>
</dbReference>
<protein>
    <recommendedName>
        <fullName evidence="2">Fe2OG dioxygenase domain-containing protein</fullName>
    </recommendedName>
</protein>
<dbReference type="InterPro" id="IPR026992">
    <property type="entry name" value="DIOX_N"/>
</dbReference>
<gene>
    <name evidence="3" type="ORF">EHS25_008931</name>
</gene>
<dbReference type="EMBL" id="RSCD01000006">
    <property type="protein sequence ID" value="RSH92515.1"/>
    <property type="molecule type" value="Genomic_DNA"/>
</dbReference>
<dbReference type="STRING" id="1890683.A0A427YN63"/>
<sequence>MPIATPQADQPTSSLTAKEVSYDTVDGKWVTYRAGGKPGRRAIRQPGEPGWVDTFDRIPIIDFANVDHPDIEVRKRLAQELADAAENCGFWYAANTPVSKEFAEQTFAALEEFFALPLGEKRKCSWVLTPGCRGYESFEEVAENEGNKSDSTLRESFVMGDDLTDPVQWQGAVPEGVKTQNIWPAALPRYKQALDDYYSKLLPFARSILHLFALALGLDETALDNVHKFPMCALRALHYPPQEPDESSPGFLAHADFSSFTMVLQGEKYGSGLEVLNLNGHWVPAPAIAGTTFTCNVGDYLQHLSDGRFKSTVHRVVNRSGLERYSLPFFYSPDPSAVLKPVVDPSKGRQTEVTEFEDAPIGEMFVRRLLAGVEIFIPDRLAAIDTDVECIHTWPPSHNDDCLEVDAFVKDVNTSLALSS</sequence>
<dbReference type="SUPFAM" id="SSF51197">
    <property type="entry name" value="Clavaminate synthase-like"/>
    <property type="match status" value="1"/>
</dbReference>
<dbReference type="InterPro" id="IPR044861">
    <property type="entry name" value="IPNS-like_FE2OG_OXY"/>
</dbReference>
<evidence type="ECO:0000259" key="2">
    <source>
        <dbReference type="PROSITE" id="PS51471"/>
    </source>
</evidence>
<dbReference type="Pfam" id="PF14226">
    <property type="entry name" value="DIOX_N"/>
    <property type="match status" value="1"/>
</dbReference>
<dbReference type="PRINTS" id="PR00682">
    <property type="entry name" value="IPNSYNTHASE"/>
</dbReference>
<dbReference type="GO" id="GO:0016491">
    <property type="term" value="F:oxidoreductase activity"/>
    <property type="evidence" value="ECO:0007669"/>
    <property type="project" value="UniProtKB-KW"/>
</dbReference>
<dbReference type="PANTHER" id="PTHR47990">
    <property type="entry name" value="2-OXOGLUTARATE (2OG) AND FE(II)-DEPENDENT OXYGENASE SUPERFAMILY PROTEIN-RELATED"/>
    <property type="match status" value="1"/>
</dbReference>
<accession>A0A427YN63</accession>
<reference evidence="3 4" key="1">
    <citation type="submission" date="2018-11" db="EMBL/GenBank/DDBJ databases">
        <title>Genome sequence of Saitozyma podzolica DSM 27192.</title>
        <authorList>
            <person name="Aliyu H."/>
            <person name="Gorte O."/>
            <person name="Ochsenreither K."/>
        </authorList>
    </citation>
    <scope>NUCLEOTIDE SEQUENCE [LARGE SCALE GENOMIC DNA]</scope>
    <source>
        <strain evidence="3 4">DSM 27192</strain>
    </source>
</reference>
<dbReference type="PROSITE" id="PS51471">
    <property type="entry name" value="FE2OG_OXY"/>
    <property type="match status" value="1"/>
</dbReference>
<keyword evidence="4" id="KW-1185">Reference proteome</keyword>